<feature type="compositionally biased region" description="Basic and acidic residues" evidence="12">
    <location>
        <begin position="122"/>
        <end position="131"/>
    </location>
</feature>
<feature type="domain" description="Helicase ATP-binding" evidence="13">
    <location>
        <begin position="419"/>
        <end position="582"/>
    </location>
</feature>
<comment type="catalytic activity">
    <reaction evidence="9">
        <text>ATP + H2O = ADP + phosphate + H(+)</text>
        <dbReference type="Rhea" id="RHEA:13065"/>
        <dbReference type="ChEBI" id="CHEBI:15377"/>
        <dbReference type="ChEBI" id="CHEBI:15378"/>
        <dbReference type="ChEBI" id="CHEBI:30616"/>
        <dbReference type="ChEBI" id="CHEBI:43474"/>
        <dbReference type="ChEBI" id="CHEBI:456216"/>
        <dbReference type="EC" id="3.6.4.13"/>
    </reaction>
</comment>
<evidence type="ECO:0000256" key="7">
    <source>
        <dbReference type="ARBA" id="ARBA00022840"/>
    </source>
</evidence>
<keyword evidence="7" id="KW-0067">ATP-binding</keyword>
<evidence type="ECO:0000256" key="1">
    <source>
        <dbReference type="ARBA" id="ARBA00012552"/>
    </source>
</evidence>
<dbReference type="InterPro" id="IPR014001">
    <property type="entry name" value="Helicase_ATP-bd"/>
</dbReference>
<dbReference type="SMART" id="SM00487">
    <property type="entry name" value="DEXDc"/>
    <property type="match status" value="1"/>
</dbReference>
<dbReference type="InterPro" id="IPR002483">
    <property type="entry name" value="PWI_dom"/>
</dbReference>
<dbReference type="PANTHER" id="PTHR18934:SF83">
    <property type="entry name" value="PRE-MRNA-SPLICING FACTOR ATP-DEPENDENT RNA HELICASE DHX16"/>
    <property type="match status" value="1"/>
</dbReference>
<feature type="region of interest" description="Disordered" evidence="12">
    <location>
        <begin position="97"/>
        <end position="131"/>
    </location>
</feature>
<dbReference type="Gramene" id="OIW18012">
    <property type="protein sequence ID" value="OIW18012"/>
    <property type="gene ID" value="TanjilG_07596"/>
</dbReference>
<gene>
    <name evidence="15" type="ORF">TanjilG_07594</name>
    <name evidence="16" type="ORF">TanjilG_07596</name>
</gene>
<reference evidence="16 17" key="1">
    <citation type="journal article" date="2017" name="Plant Biotechnol. J.">
        <title>A comprehensive draft genome sequence for lupin (Lupinus angustifolius), an emerging health food: insights into plant-microbe interactions and legume evolution.</title>
        <authorList>
            <person name="Hane J.K."/>
            <person name="Ming Y."/>
            <person name="Kamphuis L.G."/>
            <person name="Nelson M.N."/>
            <person name="Garg G."/>
            <person name="Atkins C.A."/>
            <person name="Bayer P.E."/>
            <person name="Bravo A."/>
            <person name="Bringans S."/>
            <person name="Cannon S."/>
            <person name="Edwards D."/>
            <person name="Foley R."/>
            <person name="Gao L.L."/>
            <person name="Harrison M.J."/>
            <person name="Huang W."/>
            <person name="Hurgobin B."/>
            <person name="Li S."/>
            <person name="Liu C.W."/>
            <person name="McGrath A."/>
            <person name="Morahan G."/>
            <person name="Murray J."/>
            <person name="Weller J."/>
            <person name="Jian J."/>
            <person name="Singh K.B."/>
        </authorList>
    </citation>
    <scope>NUCLEOTIDE SEQUENCE [LARGE SCALE GENOMIC DNA]</scope>
    <source>
        <strain evidence="17">cv. Tanjil</strain>
        <tissue evidence="16">Whole plant</tissue>
    </source>
</reference>
<dbReference type="SUPFAM" id="SSF52540">
    <property type="entry name" value="P-loop containing nucleoside triphosphate hydrolases"/>
    <property type="match status" value="1"/>
</dbReference>
<dbReference type="Gramene" id="OIW18010">
    <property type="protein sequence ID" value="OIW18010"/>
    <property type="gene ID" value="TanjilG_07594"/>
</dbReference>
<dbReference type="InterPro" id="IPR002464">
    <property type="entry name" value="DNA/RNA_helicase_DEAH_CS"/>
</dbReference>
<dbReference type="Pfam" id="PF04408">
    <property type="entry name" value="WHD_HA2"/>
    <property type="match status" value="1"/>
</dbReference>
<dbReference type="SMART" id="SM00490">
    <property type="entry name" value="HELICc"/>
    <property type="match status" value="1"/>
</dbReference>
<evidence type="ECO:0000256" key="8">
    <source>
        <dbReference type="ARBA" id="ARBA00023187"/>
    </source>
</evidence>
<comment type="similarity">
    <text evidence="10">Belongs to the DEAD box helicase family. DEAH subfamily. PRP2 sub-subfamily.</text>
</comment>
<dbReference type="OMA" id="CIRCIEQ"/>
<dbReference type="PROSITE" id="PS51192">
    <property type="entry name" value="HELICASE_ATP_BIND_1"/>
    <property type="match status" value="1"/>
</dbReference>
<dbReference type="Pfam" id="PF00270">
    <property type="entry name" value="DEAD"/>
    <property type="match status" value="1"/>
</dbReference>
<dbReference type="Pfam" id="PF01480">
    <property type="entry name" value="PWI"/>
    <property type="match status" value="1"/>
</dbReference>
<dbReference type="Pfam" id="PF21010">
    <property type="entry name" value="HA2_C"/>
    <property type="match status" value="1"/>
</dbReference>
<dbReference type="SMART" id="SM00847">
    <property type="entry name" value="HA2"/>
    <property type="match status" value="1"/>
</dbReference>
<feature type="compositionally biased region" description="Basic and acidic residues" evidence="12">
    <location>
        <begin position="172"/>
        <end position="217"/>
    </location>
</feature>
<dbReference type="GO" id="GO:0006397">
    <property type="term" value="P:mRNA processing"/>
    <property type="evidence" value="ECO:0007669"/>
    <property type="project" value="UniProtKB-KW"/>
</dbReference>
<dbReference type="Gene3D" id="3.40.50.300">
    <property type="entry name" value="P-loop containing nucleotide triphosphate hydrolases"/>
    <property type="match status" value="2"/>
</dbReference>
<evidence type="ECO:0000256" key="11">
    <source>
        <dbReference type="ARBA" id="ARBA00077342"/>
    </source>
</evidence>
<keyword evidence="5" id="KW-0378">Hydrolase</keyword>
<evidence type="ECO:0000256" key="5">
    <source>
        <dbReference type="ARBA" id="ARBA00022801"/>
    </source>
</evidence>
<dbReference type="InterPro" id="IPR011545">
    <property type="entry name" value="DEAD/DEAH_box_helicase_dom"/>
</dbReference>
<keyword evidence="3" id="KW-0747">Spliceosome</keyword>
<dbReference type="EC" id="3.6.4.13" evidence="1"/>
<evidence type="ECO:0000259" key="14">
    <source>
        <dbReference type="PROSITE" id="PS51194"/>
    </source>
</evidence>
<dbReference type="KEGG" id="lang:109359964"/>
<feature type="region of interest" description="Disordered" evidence="12">
    <location>
        <begin position="152"/>
        <end position="217"/>
    </location>
</feature>
<dbReference type="PANTHER" id="PTHR18934">
    <property type="entry name" value="ATP-DEPENDENT RNA HELICASE"/>
    <property type="match status" value="1"/>
</dbReference>
<dbReference type="Pfam" id="PF07717">
    <property type="entry name" value="OB_NTP_bind"/>
    <property type="match status" value="1"/>
</dbReference>
<dbReference type="GO" id="GO:0071013">
    <property type="term" value="C:catalytic step 2 spliceosome"/>
    <property type="evidence" value="ECO:0007669"/>
    <property type="project" value="TreeGrafter"/>
</dbReference>
<dbReference type="EMBL" id="KV861409">
    <property type="protein sequence ID" value="OIW18012.1"/>
    <property type="molecule type" value="Genomic_DNA"/>
</dbReference>
<evidence type="ECO:0000313" key="16">
    <source>
        <dbReference type="EMBL" id="OIW18012.1"/>
    </source>
</evidence>
<dbReference type="InterPro" id="IPR001650">
    <property type="entry name" value="Helicase_C-like"/>
</dbReference>
<keyword evidence="2" id="KW-0507">mRNA processing</keyword>
<proteinExistence type="inferred from homology"/>
<dbReference type="PROSITE" id="PS00690">
    <property type="entry name" value="DEAH_ATP_HELICASE"/>
    <property type="match status" value="1"/>
</dbReference>
<sequence>MDENMKTWVSDKLMSILGYSQPTVVQYMIGLSKQATSPSDLVSKLQEFGFSSSSETNAFASEIFSKVSRKSSGLSQYQKQEREAALLAKKQKTYKLLDDDDDDDDVRGVEEGKVSETKSASRKGDSNKRQFRKKIEVDDVVDVEEEGILTRERVVRRRTSRDDDDDSESEEERLKDQREKEELEKHLRERDEAGTRKLTEHKLTQKEKEEAIRRSNALEKDDSLAFRKVSRQEYLKKREEKKLDELRGDIEDEQYLFEGVKLTEAEKRDLQYKKEIYELVKKRTEDADNANEYRMPDAYDQDGGVNQEKRFSVAMQRYRDTTAEEKMNPFAEQEAWEEHQIGKARLKYGSKNKKQTSDDYQFVFEDQIDFIKASVMDGDNVDYEEMEDSLEKSKAKSALEALLEERKKLPIYPYRDELLKAVDEHQVLVIVGETGSGKTTQIPQYLHEAGYTKRGMIACTQPRRVAAMSVAARVSQEMGVKLGHEVGYSIRFEDCTSEKTIVKYMTDGMLLREFLGEPDLASYSVVMVDEAHERTLSTDILFGLVKDISRFRPDLKLLISSATLDAEKFSDYFDSAPIFKIPGRRYPVEINFTKAPEADYLDAAIVTSLQIHVTQPPGDILVFLTGQEEIETAEEILKHRTRGLGTKIAELMICPIYANLPTELQAKIFEPTPEGARKVVLATNIAETSLTIDGIKYVIDPGFCKMKSYNPRTGMESLLITPISKASAMQRAGRSGRTGPGKCFRLYTAYNFHNDLDDNTVPEIQRTNLANVVLMLKSLGIHDLLHFDFMDPPPAEALLKALELLFALSALNKLGELTKVGRRMAEFPLDPMLSKMIVASEKYTCSEDIISIAAMLSVGNSIFYRPKDKQVHADNARLNFHTGNVGDHIALLKVYNSWKETNYSTQWCYENYIQVRSMKRARDIRDQLAGLLERVEIELTSNSSDVDGIKKSITSGFFPHSARLQKNGSYRTVKHPQTVHIHPSSGLAQVLPRWVVYHELVLTTKEYMRQITELKPDWLVEIAPHYYQLKDVEDSVSKKMPRGEGRA</sequence>
<evidence type="ECO:0000313" key="15">
    <source>
        <dbReference type="EMBL" id="OIW18010.1"/>
    </source>
</evidence>
<dbReference type="GO" id="GO:0008380">
    <property type="term" value="P:RNA splicing"/>
    <property type="evidence" value="ECO:0007669"/>
    <property type="project" value="UniProtKB-KW"/>
</dbReference>
<keyword evidence="6" id="KW-0347">Helicase</keyword>
<keyword evidence="4" id="KW-0547">Nucleotide-binding</keyword>
<dbReference type="InterPro" id="IPR027417">
    <property type="entry name" value="P-loop_NTPase"/>
</dbReference>
<evidence type="ECO:0000256" key="4">
    <source>
        <dbReference type="ARBA" id="ARBA00022741"/>
    </source>
</evidence>
<dbReference type="FunFam" id="1.20.120.1080:FF:000001">
    <property type="entry name" value="Pre-mRNA-splicing factor ATP-dependent RNA helicase"/>
    <property type="match status" value="1"/>
</dbReference>
<evidence type="ECO:0000256" key="10">
    <source>
        <dbReference type="ARBA" id="ARBA00061257"/>
    </source>
</evidence>
<dbReference type="EMBL" id="KV861409">
    <property type="protein sequence ID" value="OIW18010.1"/>
    <property type="molecule type" value="Genomic_DNA"/>
</dbReference>
<evidence type="ECO:0000313" key="17">
    <source>
        <dbReference type="Proteomes" id="UP000188354"/>
    </source>
</evidence>
<evidence type="ECO:0000256" key="3">
    <source>
        <dbReference type="ARBA" id="ARBA00022728"/>
    </source>
</evidence>
<dbReference type="STRING" id="3871.A0A1J7HYM9"/>
<dbReference type="Gene3D" id="1.20.1390.10">
    <property type="entry name" value="PWI domain"/>
    <property type="match status" value="1"/>
</dbReference>
<dbReference type="FunFam" id="3.40.50.300:FF:000007">
    <property type="entry name" value="Pre-mRNA-splicing factor ATP-dependent RNA helicase"/>
    <property type="match status" value="1"/>
</dbReference>
<dbReference type="GO" id="GO:0016787">
    <property type="term" value="F:hydrolase activity"/>
    <property type="evidence" value="ECO:0007669"/>
    <property type="project" value="UniProtKB-KW"/>
</dbReference>
<dbReference type="Gene3D" id="1.20.120.1080">
    <property type="match status" value="1"/>
</dbReference>
<keyword evidence="8" id="KW-0508">mRNA splicing</keyword>
<dbReference type="AlphaFoldDB" id="A0A1J7HYM9"/>
<dbReference type="CDD" id="cd18791">
    <property type="entry name" value="SF2_C_RHA"/>
    <property type="match status" value="1"/>
</dbReference>
<dbReference type="Proteomes" id="UP000188354">
    <property type="component" value="Chromosome LG01"/>
</dbReference>
<dbReference type="GO" id="GO:0003723">
    <property type="term" value="F:RNA binding"/>
    <property type="evidence" value="ECO:0007669"/>
    <property type="project" value="TreeGrafter"/>
</dbReference>
<dbReference type="PROSITE" id="PS51194">
    <property type="entry name" value="HELICASE_CTER"/>
    <property type="match status" value="1"/>
</dbReference>
<evidence type="ECO:0000256" key="2">
    <source>
        <dbReference type="ARBA" id="ARBA00022664"/>
    </source>
</evidence>
<dbReference type="InterPro" id="IPR048333">
    <property type="entry name" value="HA2_WH"/>
</dbReference>
<protein>
    <recommendedName>
        <fullName evidence="1">RNA helicase</fullName>
        <ecNumber evidence="1">3.6.4.13</ecNumber>
    </recommendedName>
    <alternativeName>
        <fullName evidence="11">DEAH RNA helicase homolog PRP2</fullName>
    </alternativeName>
</protein>
<dbReference type="InterPro" id="IPR011709">
    <property type="entry name" value="DEAD-box_helicase_OB_fold"/>
</dbReference>
<dbReference type="KEGG" id="lang:109359933"/>
<dbReference type="GO" id="GO:0003724">
    <property type="term" value="F:RNA helicase activity"/>
    <property type="evidence" value="ECO:0007669"/>
    <property type="project" value="UniProtKB-EC"/>
</dbReference>
<evidence type="ECO:0000256" key="12">
    <source>
        <dbReference type="SAM" id="MobiDB-lite"/>
    </source>
</evidence>
<dbReference type="OrthoDB" id="10253254at2759"/>
<dbReference type="Pfam" id="PF00271">
    <property type="entry name" value="Helicase_C"/>
    <property type="match status" value="1"/>
</dbReference>
<dbReference type="InterPro" id="IPR007502">
    <property type="entry name" value="Helicase-assoc_dom"/>
</dbReference>
<dbReference type="FunFam" id="3.40.50.300:FF:000594">
    <property type="entry name" value="Pre-mRNA-splicing factor ATP-dependent RNA helicase"/>
    <property type="match status" value="1"/>
</dbReference>
<organism evidence="16 17">
    <name type="scientific">Lupinus angustifolius</name>
    <name type="common">Narrow-leaved blue lupine</name>
    <dbReference type="NCBI Taxonomy" id="3871"/>
    <lineage>
        <taxon>Eukaryota</taxon>
        <taxon>Viridiplantae</taxon>
        <taxon>Streptophyta</taxon>
        <taxon>Embryophyta</taxon>
        <taxon>Tracheophyta</taxon>
        <taxon>Spermatophyta</taxon>
        <taxon>Magnoliopsida</taxon>
        <taxon>eudicotyledons</taxon>
        <taxon>Gunneridae</taxon>
        <taxon>Pentapetalae</taxon>
        <taxon>rosids</taxon>
        <taxon>fabids</taxon>
        <taxon>Fabales</taxon>
        <taxon>Fabaceae</taxon>
        <taxon>Papilionoideae</taxon>
        <taxon>50 kb inversion clade</taxon>
        <taxon>genistoids sensu lato</taxon>
        <taxon>core genistoids</taxon>
        <taxon>Genisteae</taxon>
        <taxon>Lupinus</taxon>
    </lineage>
</organism>
<feature type="compositionally biased region" description="Basic and acidic residues" evidence="12">
    <location>
        <begin position="106"/>
        <end position="116"/>
    </location>
</feature>
<evidence type="ECO:0000256" key="9">
    <source>
        <dbReference type="ARBA" id="ARBA00047984"/>
    </source>
</evidence>
<keyword evidence="17" id="KW-1185">Reference proteome</keyword>
<name>A0A1J7HYM9_LUPAN</name>
<evidence type="ECO:0000256" key="6">
    <source>
        <dbReference type="ARBA" id="ARBA00022806"/>
    </source>
</evidence>
<feature type="domain" description="Helicase C-terminal" evidence="14">
    <location>
        <begin position="605"/>
        <end position="780"/>
    </location>
</feature>
<evidence type="ECO:0000259" key="13">
    <source>
        <dbReference type="PROSITE" id="PS51192"/>
    </source>
</evidence>
<accession>A0A1J7HYM9</accession>
<dbReference type="GO" id="GO:0005524">
    <property type="term" value="F:ATP binding"/>
    <property type="evidence" value="ECO:0007669"/>
    <property type="project" value="UniProtKB-KW"/>
</dbReference>
<feature type="compositionally biased region" description="Acidic residues" evidence="12">
    <location>
        <begin position="162"/>
        <end position="171"/>
    </location>
</feature>